<organism evidence="2 3">
    <name type="scientific">Cudoniella acicularis</name>
    <dbReference type="NCBI Taxonomy" id="354080"/>
    <lineage>
        <taxon>Eukaryota</taxon>
        <taxon>Fungi</taxon>
        <taxon>Dikarya</taxon>
        <taxon>Ascomycota</taxon>
        <taxon>Pezizomycotina</taxon>
        <taxon>Leotiomycetes</taxon>
        <taxon>Helotiales</taxon>
        <taxon>Tricladiaceae</taxon>
        <taxon>Cudoniella</taxon>
    </lineage>
</organism>
<dbReference type="EMBL" id="JAAMPI010000431">
    <property type="protein sequence ID" value="KAF4631568.1"/>
    <property type="molecule type" value="Genomic_DNA"/>
</dbReference>
<name>A0A8H4RL20_9HELO</name>
<sequence length="430" mass="48460">MVGLSTLPDDLILLVLSYIPNDTLLSLTTVSRALHRCLASQLYRYVYLWESHERHAANHRPPNVPDWRSRYQHLGKPPSYATRIFDSSLFLRTITKSEQLRSYVFGASITCQPDQEEAVFPMIQLLRPSLSYLHLKKSEIDTQTGDLQNSAYKEDSHSYFDLPNIKLLGLSGVRNWNLFTQDSAEKSSTSSITSLCLTSTVPADQGLAKLLSWPKALKSLRYELQLSEISHGFFDLVLSNATALSSKEFGVALRSQERNLEELFIYGAFEGDRSGFEPTETIDLHLFTNLKYVGLPLTFLFISQAEATSRGISVSTTAISKILAPTFEELQIEIPHEYHWSSYFSLDPDDDDVELHPGELSAFIYEIVKNKATRFTGLRSIVFWQPGPGMNPETYTLEGEEGCGEVVETCKAANVHIFWDENHAPPLFGS</sequence>
<dbReference type="PROSITE" id="PS50181">
    <property type="entry name" value="FBOX"/>
    <property type="match status" value="1"/>
</dbReference>
<comment type="caution">
    <text evidence="2">The sequence shown here is derived from an EMBL/GenBank/DDBJ whole genome shotgun (WGS) entry which is preliminary data.</text>
</comment>
<gene>
    <name evidence="2" type="ORF">G7Y89_g6568</name>
</gene>
<dbReference type="SUPFAM" id="SSF81383">
    <property type="entry name" value="F-box domain"/>
    <property type="match status" value="1"/>
</dbReference>
<dbReference type="Proteomes" id="UP000566819">
    <property type="component" value="Unassembled WGS sequence"/>
</dbReference>
<keyword evidence="3" id="KW-1185">Reference proteome</keyword>
<dbReference type="InterPro" id="IPR036047">
    <property type="entry name" value="F-box-like_dom_sf"/>
</dbReference>
<proteinExistence type="predicted"/>
<evidence type="ECO:0000259" key="1">
    <source>
        <dbReference type="PROSITE" id="PS50181"/>
    </source>
</evidence>
<evidence type="ECO:0000313" key="3">
    <source>
        <dbReference type="Proteomes" id="UP000566819"/>
    </source>
</evidence>
<protein>
    <recommendedName>
        <fullName evidence="1">F-box domain-containing protein</fullName>
    </recommendedName>
</protein>
<evidence type="ECO:0000313" key="2">
    <source>
        <dbReference type="EMBL" id="KAF4631568.1"/>
    </source>
</evidence>
<reference evidence="2 3" key="1">
    <citation type="submission" date="2020-03" db="EMBL/GenBank/DDBJ databases">
        <title>Draft Genome Sequence of Cudoniella acicularis.</title>
        <authorList>
            <person name="Buettner E."/>
            <person name="Kellner H."/>
        </authorList>
    </citation>
    <scope>NUCLEOTIDE SEQUENCE [LARGE SCALE GENOMIC DNA]</scope>
    <source>
        <strain evidence="2 3">DSM 108380</strain>
    </source>
</reference>
<dbReference type="OrthoDB" id="5339734at2759"/>
<feature type="domain" description="F-box" evidence="1">
    <location>
        <begin position="1"/>
        <end position="46"/>
    </location>
</feature>
<dbReference type="AlphaFoldDB" id="A0A8H4RL20"/>
<dbReference type="Pfam" id="PF12937">
    <property type="entry name" value="F-box-like"/>
    <property type="match status" value="1"/>
</dbReference>
<accession>A0A8H4RL20</accession>
<dbReference type="InterPro" id="IPR001810">
    <property type="entry name" value="F-box_dom"/>
</dbReference>